<evidence type="ECO:0000313" key="1">
    <source>
        <dbReference type="EMBL" id="BCK54044.1"/>
    </source>
</evidence>
<dbReference type="GeneID" id="80346388"/>
<accession>A0A7G1KL40</accession>
<evidence type="ECO:0000313" key="2">
    <source>
        <dbReference type="Proteomes" id="UP000516173"/>
    </source>
</evidence>
<evidence type="ECO:0008006" key="3">
    <source>
        <dbReference type="Google" id="ProtNLM"/>
    </source>
</evidence>
<keyword evidence="2" id="KW-1185">Reference proteome</keyword>
<dbReference type="InterPro" id="IPR029016">
    <property type="entry name" value="GAF-like_dom_sf"/>
</dbReference>
<protein>
    <recommendedName>
        <fullName evidence="3">GAF domain-containing protein</fullName>
    </recommendedName>
</protein>
<reference evidence="1 2" key="1">
    <citation type="submission" date="2020-08" db="EMBL/GenBank/DDBJ databases">
        <title>Genome Sequencing of Nocardia wallacei strain FMUON74 and assembly.</title>
        <authorList>
            <person name="Toyokawa M."/>
            <person name="Uesaka K."/>
        </authorList>
    </citation>
    <scope>NUCLEOTIDE SEQUENCE [LARGE SCALE GENOMIC DNA]</scope>
    <source>
        <strain evidence="1 2">FMUON74</strain>
    </source>
</reference>
<dbReference type="KEGG" id="nwl:NWFMUON74_18160"/>
<dbReference type="RefSeq" id="WP_187687363.1">
    <property type="nucleotide sequence ID" value="NZ_AP023396.1"/>
</dbReference>
<dbReference type="AlphaFoldDB" id="A0A7G1KL40"/>
<gene>
    <name evidence="1" type="ORF">NWFMUON74_18160</name>
</gene>
<organism evidence="1 2">
    <name type="scientific">Nocardia wallacei</name>
    <dbReference type="NCBI Taxonomy" id="480035"/>
    <lineage>
        <taxon>Bacteria</taxon>
        <taxon>Bacillati</taxon>
        <taxon>Actinomycetota</taxon>
        <taxon>Actinomycetes</taxon>
        <taxon>Mycobacteriales</taxon>
        <taxon>Nocardiaceae</taxon>
        <taxon>Nocardia</taxon>
    </lineage>
</organism>
<proteinExistence type="predicted"/>
<sequence>MSNTMHPEGSPDSHPELCGVCLRLAAAVCDTVPGQPMVGIASIEGGILYAAVASSHRAHLLEEVQLVHLRSPGHDVAAHRRPVLVADLALESQWDAAYRDEMLMLGVRSLYCHPLIPDTDTDTDIEGVVTLYAEHPGTFPVCTGDRLAPFLSTAAGTLHRIHAHRPRQDDWSPLHSIGGGIAF</sequence>
<dbReference type="Gene3D" id="3.30.450.40">
    <property type="match status" value="1"/>
</dbReference>
<dbReference type="EMBL" id="AP023396">
    <property type="protein sequence ID" value="BCK54044.1"/>
    <property type="molecule type" value="Genomic_DNA"/>
</dbReference>
<name>A0A7G1KL40_9NOCA</name>
<dbReference type="SUPFAM" id="SSF55781">
    <property type="entry name" value="GAF domain-like"/>
    <property type="match status" value="1"/>
</dbReference>
<dbReference type="Proteomes" id="UP000516173">
    <property type="component" value="Chromosome"/>
</dbReference>